<dbReference type="AlphaFoldDB" id="A0A9R0ZYW6"/>
<dbReference type="Gramene" id="TRITD7Bv1G080280.1">
    <property type="protein sequence ID" value="TRITD7Bv1G080280.1"/>
    <property type="gene ID" value="TRITD7Bv1G080280"/>
</dbReference>
<dbReference type="Pfam" id="PF13456">
    <property type="entry name" value="RVT_3"/>
    <property type="match status" value="1"/>
</dbReference>
<sequence>MVSPGKRIPERAGKLEYVSSALHAEALAMVYAINATSSMGANRVIFEMDSMELKQAITSQEYDRSALGSLFQEIKFQLNVAFDYVKLNVCPRACNNAAHTIAAYGHGLESGVCETWLGHFPEFVLNSVAGGLASLSS</sequence>
<dbReference type="InterPro" id="IPR002156">
    <property type="entry name" value="RNaseH_domain"/>
</dbReference>
<accession>A0A9R0ZYW6</accession>
<reference evidence="2 3" key="1">
    <citation type="submission" date="2017-09" db="EMBL/GenBank/DDBJ databases">
        <authorList>
            <consortium name="International Durum Wheat Genome Sequencing Consortium (IDWGSC)"/>
            <person name="Milanesi L."/>
        </authorList>
    </citation>
    <scope>NUCLEOTIDE SEQUENCE [LARGE SCALE GENOMIC DNA]</scope>
    <source>
        <strain evidence="3">cv. Svevo</strain>
    </source>
</reference>
<evidence type="ECO:0000313" key="3">
    <source>
        <dbReference type="Proteomes" id="UP000324705"/>
    </source>
</evidence>
<dbReference type="Gene3D" id="3.30.420.10">
    <property type="entry name" value="Ribonuclease H-like superfamily/Ribonuclease H"/>
    <property type="match status" value="1"/>
</dbReference>
<dbReference type="InterPro" id="IPR036397">
    <property type="entry name" value="RNaseH_sf"/>
</dbReference>
<dbReference type="PANTHER" id="PTHR47074">
    <property type="entry name" value="BNAC02G40300D PROTEIN"/>
    <property type="match status" value="1"/>
</dbReference>
<proteinExistence type="predicted"/>
<dbReference type="PANTHER" id="PTHR47074:SF11">
    <property type="entry name" value="REVERSE TRANSCRIPTASE-LIKE PROTEIN"/>
    <property type="match status" value="1"/>
</dbReference>
<dbReference type="OMA" id="FEMDSME"/>
<organism evidence="2 3">
    <name type="scientific">Triticum turgidum subsp. durum</name>
    <name type="common">Durum wheat</name>
    <name type="synonym">Triticum durum</name>
    <dbReference type="NCBI Taxonomy" id="4567"/>
    <lineage>
        <taxon>Eukaryota</taxon>
        <taxon>Viridiplantae</taxon>
        <taxon>Streptophyta</taxon>
        <taxon>Embryophyta</taxon>
        <taxon>Tracheophyta</taxon>
        <taxon>Spermatophyta</taxon>
        <taxon>Magnoliopsida</taxon>
        <taxon>Liliopsida</taxon>
        <taxon>Poales</taxon>
        <taxon>Poaceae</taxon>
        <taxon>BOP clade</taxon>
        <taxon>Pooideae</taxon>
        <taxon>Triticodae</taxon>
        <taxon>Triticeae</taxon>
        <taxon>Triticinae</taxon>
        <taxon>Triticum</taxon>
    </lineage>
</organism>
<feature type="domain" description="RNase H type-1" evidence="1">
    <location>
        <begin position="6"/>
        <end position="103"/>
    </location>
</feature>
<keyword evidence="3" id="KW-1185">Reference proteome</keyword>
<protein>
    <recommendedName>
        <fullName evidence="1">RNase H type-1 domain-containing protein</fullName>
    </recommendedName>
</protein>
<gene>
    <name evidence="2" type="ORF">TRITD_7Bv1G080280</name>
</gene>
<dbReference type="Proteomes" id="UP000324705">
    <property type="component" value="Chromosome 7B"/>
</dbReference>
<evidence type="ECO:0000259" key="1">
    <source>
        <dbReference type="Pfam" id="PF13456"/>
    </source>
</evidence>
<dbReference type="CDD" id="cd06222">
    <property type="entry name" value="RNase_H_like"/>
    <property type="match status" value="1"/>
</dbReference>
<dbReference type="InterPro" id="IPR044730">
    <property type="entry name" value="RNase_H-like_dom_plant"/>
</dbReference>
<dbReference type="InterPro" id="IPR052929">
    <property type="entry name" value="RNase_H-like_EbsB-rel"/>
</dbReference>
<dbReference type="EMBL" id="LT934124">
    <property type="protein sequence ID" value="VAI86617.1"/>
    <property type="molecule type" value="Genomic_DNA"/>
</dbReference>
<name>A0A9R0ZYW6_TRITD</name>
<evidence type="ECO:0000313" key="2">
    <source>
        <dbReference type="EMBL" id="VAI86617.1"/>
    </source>
</evidence>
<dbReference type="GO" id="GO:0004523">
    <property type="term" value="F:RNA-DNA hybrid ribonuclease activity"/>
    <property type="evidence" value="ECO:0007669"/>
    <property type="project" value="InterPro"/>
</dbReference>
<dbReference type="GO" id="GO:0003676">
    <property type="term" value="F:nucleic acid binding"/>
    <property type="evidence" value="ECO:0007669"/>
    <property type="project" value="InterPro"/>
</dbReference>